<dbReference type="InterPro" id="IPR049940">
    <property type="entry name" value="GluQ/Sye"/>
</dbReference>
<name>A0A084ILW9_SALHC</name>
<keyword evidence="1 7" id="KW-0436">Ligase</keyword>
<keyword evidence="6 7" id="KW-0030">Aminoacyl-tRNA synthetase</keyword>
<dbReference type="NCBIfam" id="NF004314">
    <property type="entry name" value="PRK05710.1-3"/>
    <property type="match status" value="1"/>
</dbReference>
<dbReference type="InterPro" id="IPR020058">
    <property type="entry name" value="Glu/Gln-tRNA-synth_Ib_cat-dom"/>
</dbReference>
<keyword evidence="8" id="KW-0648">Protein biosynthesis</keyword>
<dbReference type="EC" id="6.1.1.-" evidence="7"/>
<keyword evidence="3 7" id="KW-0547">Nucleotide-binding</keyword>
<organism evidence="10 11">
    <name type="scientific">Salinisphaera hydrothermalis (strain C41B8)</name>
    <dbReference type="NCBI Taxonomy" id="1304275"/>
    <lineage>
        <taxon>Bacteria</taxon>
        <taxon>Pseudomonadati</taxon>
        <taxon>Pseudomonadota</taxon>
        <taxon>Gammaproteobacteria</taxon>
        <taxon>Salinisphaerales</taxon>
        <taxon>Salinisphaeraceae</taxon>
        <taxon>Salinisphaera</taxon>
    </lineage>
</organism>
<dbReference type="PANTHER" id="PTHR43311">
    <property type="entry name" value="GLUTAMATE--TRNA LIGASE"/>
    <property type="match status" value="1"/>
</dbReference>
<dbReference type="EMBL" id="APNK01000010">
    <property type="protein sequence ID" value="KEZ77703.1"/>
    <property type="molecule type" value="Genomic_DNA"/>
</dbReference>
<evidence type="ECO:0000256" key="3">
    <source>
        <dbReference type="ARBA" id="ARBA00022741"/>
    </source>
</evidence>
<evidence type="ECO:0000259" key="9">
    <source>
        <dbReference type="Pfam" id="PF00749"/>
    </source>
</evidence>
<dbReference type="AlphaFoldDB" id="A0A084ILW9"/>
<feature type="short sequence motif" description="'HIGH' region" evidence="7">
    <location>
        <begin position="14"/>
        <end position="24"/>
    </location>
</feature>
<reference evidence="10 11" key="1">
    <citation type="submission" date="2013-03" db="EMBL/GenBank/DDBJ databases">
        <title>Salinisphaera hydrothermalis C41B8 Genome Sequencing.</title>
        <authorList>
            <person name="Li C."/>
            <person name="Lai Q."/>
            <person name="Shao Z."/>
        </authorList>
    </citation>
    <scope>NUCLEOTIDE SEQUENCE [LARGE SCALE GENOMIC DNA]</scope>
    <source>
        <strain evidence="10 11">C41B8</strain>
    </source>
</reference>
<dbReference type="PATRIC" id="fig|1304275.5.peg.1829"/>
<dbReference type="SUPFAM" id="SSF52374">
    <property type="entry name" value="Nucleotidylyl transferase"/>
    <property type="match status" value="1"/>
</dbReference>
<feature type="binding site" evidence="7">
    <location>
        <position position="198"/>
    </location>
    <ligand>
        <name>L-glutamate</name>
        <dbReference type="ChEBI" id="CHEBI:29985"/>
    </ligand>
</feature>
<feature type="binding site" evidence="7">
    <location>
        <position position="47"/>
    </location>
    <ligand>
        <name>L-glutamate</name>
        <dbReference type="ChEBI" id="CHEBI:29985"/>
    </ligand>
</feature>
<evidence type="ECO:0000256" key="6">
    <source>
        <dbReference type="ARBA" id="ARBA00023146"/>
    </source>
</evidence>
<feature type="binding site" evidence="7">
    <location>
        <position position="239"/>
    </location>
    <ligand>
        <name>ATP</name>
        <dbReference type="ChEBI" id="CHEBI:30616"/>
    </ligand>
</feature>
<feature type="domain" description="Glutamyl/glutaminyl-tRNA synthetase class Ib catalytic" evidence="9">
    <location>
        <begin position="8"/>
        <end position="243"/>
    </location>
</feature>
<feature type="binding site" evidence="7">
    <location>
        <position position="103"/>
    </location>
    <ligand>
        <name>Zn(2+)</name>
        <dbReference type="ChEBI" id="CHEBI:29105"/>
    </ligand>
</feature>
<comment type="similarity">
    <text evidence="7">Belongs to the class-I aminoacyl-tRNA synthetase family. GluQ subfamily.</text>
</comment>
<dbReference type="InterPro" id="IPR014729">
    <property type="entry name" value="Rossmann-like_a/b/a_fold"/>
</dbReference>
<sequence>MTQEARAVIGRYAPSPTGPLHFGSLIAALASFCQARGQGGRWLLRIDDLDHPRVVAGAERAIRDTLADFGLVHDGPVLYQSERRVAYAEAVEHLKNTGFAFDCGCTRREARDGPVGLEGPVYPGTCRNGLPPGREARSVRLRVQRERIELLDHFQGRYGQDLAADIGDFVIRRADGITAYQLATVLDDQAQGVTDVIRGADLLSSTPRQIWIHRCLGWAPPTYGHIPVVVDADGEKLGKSTGALALDPAARQAQLIECLAMLGQMPPASLETRSVPGVLRWAVDNWEASRVPRRMDCRRLEMPGAG</sequence>
<dbReference type="GO" id="GO:0006424">
    <property type="term" value="P:glutamyl-tRNA aminoacylation"/>
    <property type="evidence" value="ECO:0007669"/>
    <property type="project" value="InterPro"/>
</dbReference>
<comment type="function">
    <text evidence="7">Catalyzes the tRNA-independent activation of glutamate in presence of ATP and the subsequent transfer of glutamate onto a tRNA(Asp). Glutamate is transferred on the 2-amino-5-(4,5-dihydroxy-2-cyclopenten-1-yl) moiety of the queuosine in the wobble position of the QUC anticodon.</text>
</comment>
<dbReference type="PANTHER" id="PTHR43311:SF1">
    <property type="entry name" value="GLUTAMYL-Q TRNA(ASP) SYNTHETASE"/>
    <property type="match status" value="1"/>
</dbReference>
<accession>A0A084ILW9</accession>
<keyword evidence="4 7" id="KW-0862">Zinc</keyword>
<evidence type="ECO:0000256" key="4">
    <source>
        <dbReference type="ARBA" id="ARBA00022833"/>
    </source>
</evidence>
<dbReference type="InterPro" id="IPR022380">
    <property type="entry name" value="Glu-Q_tRNA(Asp)_Synthase"/>
</dbReference>
<evidence type="ECO:0000313" key="11">
    <source>
        <dbReference type="Proteomes" id="UP000028302"/>
    </source>
</evidence>
<evidence type="ECO:0000256" key="5">
    <source>
        <dbReference type="ARBA" id="ARBA00022840"/>
    </source>
</evidence>
<comment type="cofactor">
    <cofactor evidence="7">
        <name>Zn(2+)</name>
        <dbReference type="ChEBI" id="CHEBI:29105"/>
    </cofactor>
    <text evidence="7">Binds 1 zinc ion per subunit.</text>
</comment>
<proteinExistence type="inferred from homology"/>
<protein>
    <recommendedName>
        <fullName evidence="7">Glutamyl-Q tRNA(Asp) synthetase</fullName>
        <shortName evidence="7">Glu-Q-RSs</shortName>
        <ecNumber evidence="7">6.1.1.-</ecNumber>
    </recommendedName>
</protein>
<gene>
    <name evidence="7" type="primary">gluQ</name>
    <name evidence="10" type="ORF">C41B8_08960</name>
</gene>
<dbReference type="GO" id="GO:0004818">
    <property type="term" value="F:glutamate-tRNA ligase activity"/>
    <property type="evidence" value="ECO:0007669"/>
    <property type="project" value="TreeGrafter"/>
</dbReference>
<dbReference type="GO" id="GO:0006400">
    <property type="term" value="P:tRNA modification"/>
    <property type="evidence" value="ECO:0007669"/>
    <property type="project" value="InterPro"/>
</dbReference>
<dbReference type="InterPro" id="IPR000924">
    <property type="entry name" value="Glu/Gln-tRNA-synth"/>
</dbReference>
<dbReference type="PRINTS" id="PR00987">
    <property type="entry name" value="TRNASYNTHGLU"/>
</dbReference>
<dbReference type="GO" id="GO:0005524">
    <property type="term" value="F:ATP binding"/>
    <property type="evidence" value="ECO:0007669"/>
    <property type="project" value="UniProtKB-KW"/>
</dbReference>
<dbReference type="Proteomes" id="UP000028302">
    <property type="component" value="Unassembled WGS sequence"/>
</dbReference>
<dbReference type="GO" id="GO:0008270">
    <property type="term" value="F:zinc ion binding"/>
    <property type="evidence" value="ECO:0007669"/>
    <property type="project" value="UniProtKB-UniRule"/>
</dbReference>
<feature type="binding site" evidence="7">
    <location>
        <begin position="11"/>
        <end position="15"/>
    </location>
    <ligand>
        <name>L-glutamate</name>
        <dbReference type="ChEBI" id="CHEBI:29985"/>
    </ligand>
</feature>
<evidence type="ECO:0000256" key="7">
    <source>
        <dbReference type="HAMAP-Rule" id="MF_01428"/>
    </source>
</evidence>
<evidence type="ECO:0000256" key="2">
    <source>
        <dbReference type="ARBA" id="ARBA00022723"/>
    </source>
</evidence>
<keyword evidence="2 7" id="KW-0479">Metal-binding</keyword>
<feature type="binding site" evidence="7">
    <location>
        <position position="180"/>
    </location>
    <ligand>
        <name>L-glutamate</name>
        <dbReference type="ChEBI" id="CHEBI:29985"/>
    </ligand>
</feature>
<dbReference type="Gene3D" id="3.40.50.620">
    <property type="entry name" value="HUPs"/>
    <property type="match status" value="1"/>
</dbReference>
<dbReference type="RefSeq" id="WP_232226028.1">
    <property type="nucleotide sequence ID" value="NZ_APNK01000010.1"/>
</dbReference>
<feature type="binding site" evidence="7">
    <location>
        <position position="105"/>
    </location>
    <ligand>
        <name>Zn(2+)</name>
        <dbReference type="ChEBI" id="CHEBI:29105"/>
    </ligand>
</feature>
<dbReference type="NCBIfam" id="TIGR03838">
    <property type="entry name" value="queuosine_YadB"/>
    <property type="match status" value="1"/>
</dbReference>
<evidence type="ECO:0000256" key="8">
    <source>
        <dbReference type="RuleBase" id="RU363037"/>
    </source>
</evidence>
<comment type="caution">
    <text evidence="10">The sequence shown here is derived from an EMBL/GenBank/DDBJ whole genome shotgun (WGS) entry which is preliminary data.</text>
</comment>
<feature type="binding site" evidence="7">
    <location>
        <position position="126"/>
    </location>
    <ligand>
        <name>Zn(2+)</name>
        <dbReference type="ChEBI" id="CHEBI:29105"/>
    </ligand>
</feature>
<keyword evidence="11" id="KW-1185">Reference proteome</keyword>
<evidence type="ECO:0000313" key="10">
    <source>
        <dbReference type="EMBL" id="KEZ77703.1"/>
    </source>
</evidence>
<dbReference type="HAMAP" id="MF_01428">
    <property type="entry name" value="Glu_Q_tRNA_synth"/>
    <property type="match status" value="1"/>
</dbReference>
<dbReference type="STRING" id="1304275.C41B8_08960"/>
<dbReference type="GO" id="GO:0005829">
    <property type="term" value="C:cytosol"/>
    <property type="evidence" value="ECO:0007669"/>
    <property type="project" value="TreeGrafter"/>
</dbReference>
<feature type="short sequence motif" description="'KMSKS' region" evidence="7">
    <location>
        <begin position="236"/>
        <end position="240"/>
    </location>
</feature>
<feature type="binding site" evidence="7">
    <location>
        <position position="122"/>
    </location>
    <ligand>
        <name>Zn(2+)</name>
        <dbReference type="ChEBI" id="CHEBI:29105"/>
    </ligand>
</feature>
<evidence type="ECO:0000256" key="1">
    <source>
        <dbReference type="ARBA" id="ARBA00022598"/>
    </source>
</evidence>
<keyword evidence="5 7" id="KW-0067">ATP-binding</keyword>
<dbReference type="Pfam" id="PF00749">
    <property type="entry name" value="tRNA-synt_1c"/>
    <property type="match status" value="1"/>
</dbReference>
<dbReference type="eggNOG" id="COG0008">
    <property type="taxonomic scope" value="Bacteria"/>
</dbReference>